<gene>
    <name evidence="2" type="ORF">AAG570_014083</name>
</gene>
<feature type="compositionally biased region" description="Basic and acidic residues" evidence="1">
    <location>
        <begin position="68"/>
        <end position="87"/>
    </location>
</feature>
<feature type="region of interest" description="Disordered" evidence="1">
    <location>
        <begin position="230"/>
        <end position="298"/>
    </location>
</feature>
<feature type="compositionally biased region" description="Acidic residues" evidence="1">
    <location>
        <begin position="175"/>
        <end position="189"/>
    </location>
</feature>
<protein>
    <submittedName>
        <fullName evidence="2">Uncharacterized protein</fullName>
    </submittedName>
</protein>
<accession>A0ABD0XS17</accession>
<feature type="compositionally biased region" description="Basic and acidic residues" evidence="1">
    <location>
        <begin position="274"/>
        <end position="298"/>
    </location>
</feature>
<evidence type="ECO:0000313" key="3">
    <source>
        <dbReference type="Proteomes" id="UP001558652"/>
    </source>
</evidence>
<name>A0ABD0XS17_9HEMI</name>
<evidence type="ECO:0000256" key="1">
    <source>
        <dbReference type="SAM" id="MobiDB-lite"/>
    </source>
</evidence>
<keyword evidence="3" id="KW-1185">Reference proteome</keyword>
<dbReference type="EMBL" id="JBFDAA010000114">
    <property type="protein sequence ID" value="KAL1109974.1"/>
    <property type="molecule type" value="Genomic_DNA"/>
</dbReference>
<evidence type="ECO:0000313" key="2">
    <source>
        <dbReference type="EMBL" id="KAL1109974.1"/>
    </source>
</evidence>
<dbReference type="AlphaFoldDB" id="A0ABD0XS17"/>
<organism evidence="2 3">
    <name type="scientific">Ranatra chinensis</name>
    <dbReference type="NCBI Taxonomy" id="642074"/>
    <lineage>
        <taxon>Eukaryota</taxon>
        <taxon>Metazoa</taxon>
        <taxon>Ecdysozoa</taxon>
        <taxon>Arthropoda</taxon>
        <taxon>Hexapoda</taxon>
        <taxon>Insecta</taxon>
        <taxon>Pterygota</taxon>
        <taxon>Neoptera</taxon>
        <taxon>Paraneoptera</taxon>
        <taxon>Hemiptera</taxon>
        <taxon>Heteroptera</taxon>
        <taxon>Panheteroptera</taxon>
        <taxon>Nepomorpha</taxon>
        <taxon>Nepidae</taxon>
        <taxon>Ranatrinae</taxon>
        <taxon>Ranatra</taxon>
    </lineage>
</organism>
<dbReference type="Proteomes" id="UP001558652">
    <property type="component" value="Unassembled WGS sequence"/>
</dbReference>
<comment type="caution">
    <text evidence="2">The sequence shown here is derived from an EMBL/GenBank/DDBJ whole genome shotgun (WGS) entry which is preliminary data.</text>
</comment>
<feature type="compositionally biased region" description="Basic and acidic residues" evidence="1">
    <location>
        <begin position="93"/>
        <end position="103"/>
    </location>
</feature>
<reference evidence="2 3" key="1">
    <citation type="submission" date="2024-07" db="EMBL/GenBank/DDBJ databases">
        <title>Chromosome-level genome assembly of the water stick insect Ranatra chinensis (Heteroptera: Nepidae).</title>
        <authorList>
            <person name="Liu X."/>
        </authorList>
    </citation>
    <scope>NUCLEOTIDE SEQUENCE [LARGE SCALE GENOMIC DNA]</scope>
    <source>
        <strain evidence="2">Cailab_2021Rc</strain>
        <tissue evidence="2">Muscle</tissue>
    </source>
</reference>
<feature type="region of interest" description="Disordered" evidence="1">
    <location>
        <begin position="67"/>
        <end position="209"/>
    </location>
</feature>
<proteinExistence type="predicted"/>
<sequence>MASKRRNMLYENKKQETTEIGQYVPSRAACGRQREQSWGIQRLLAVCRGAFECDMFKNCCGCRSSPVLERDPPPPHKTSGEADDKTEVCNGKKMTDDKIEACDGRTGACHGEGSTEDAKEDATEGEPGGGTTQTVDDRDKTDDEAGGVLQRRKEKGRAVGGDLQVDLSGARTEEAEGGGSDDSEDEGGEVEDHRGGMTEPPVTPVGRDELALRRHRFFTDLMTASQEMHRVRFDPRGPSFSVKPIYPQSRQAEDGVQAPKHVLLEQEAGGDGNRIVEDGDWPKQVRADELRSKDDSSL</sequence>